<gene>
    <name evidence="1" type="ORF">GCM10023235_72360</name>
</gene>
<proteinExistence type="predicted"/>
<accession>A0ABP9EKF2</accession>
<dbReference type="Proteomes" id="UP001501752">
    <property type="component" value="Unassembled WGS sequence"/>
</dbReference>
<dbReference type="EMBL" id="BAABIS010000001">
    <property type="protein sequence ID" value="GAA4881542.1"/>
    <property type="molecule type" value="Genomic_DNA"/>
</dbReference>
<name>A0ABP9EKF2_9ACTN</name>
<comment type="caution">
    <text evidence="1">The sequence shown here is derived from an EMBL/GenBank/DDBJ whole genome shotgun (WGS) entry which is preliminary data.</text>
</comment>
<evidence type="ECO:0000313" key="2">
    <source>
        <dbReference type="Proteomes" id="UP001501752"/>
    </source>
</evidence>
<keyword evidence="2" id="KW-1185">Reference proteome</keyword>
<evidence type="ECO:0000313" key="1">
    <source>
        <dbReference type="EMBL" id="GAA4881542.1"/>
    </source>
</evidence>
<reference evidence="2" key="1">
    <citation type="journal article" date="2019" name="Int. J. Syst. Evol. Microbiol.">
        <title>The Global Catalogue of Microorganisms (GCM) 10K type strain sequencing project: providing services to taxonomists for standard genome sequencing and annotation.</title>
        <authorList>
            <consortium name="The Broad Institute Genomics Platform"/>
            <consortium name="The Broad Institute Genome Sequencing Center for Infectious Disease"/>
            <person name="Wu L."/>
            <person name="Ma J."/>
        </authorList>
    </citation>
    <scope>NUCLEOTIDE SEQUENCE [LARGE SCALE GENOMIC DNA]</scope>
    <source>
        <strain evidence="2">JCM 13006</strain>
    </source>
</reference>
<organism evidence="1 2">
    <name type="scientific">Kitasatospora terrestris</name>
    <dbReference type="NCBI Taxonomy" id="258051"/>
    <lineage>
        <taxon>Bacteria</taxon>
        <taxon>Bacillati</taxon>
        <taxon>Actinomycetota</taxon>
        <taxon>Actinomycetes</taxon>
        <taxon>Kitasatosporales</taxon>
        <taxon>Streptomycetaceae</taxon>
        <taxon>Kitasatospora</taxon>
    </lineage>
</organism>
<sequence>MMSGMGTDISGHLEYRAPQDSQGGIWNTAHDLDSLYQNRDYDLFGCLFGVRNYANFRPLAAGRGLPADVSAGVGARFAQLTEWYGEDGIHGATWITWAEVKAVDWDERAERPDSRLHEYRRTAHGFRLTGKSSWSPAFAEAVGLARGEVRQWPEGSEWLVGETLYRSVTLRRKDAVTATGEWQAVWTAMETLAARHGDDNVRLVVWFDE</sequence>
<protein>
    <submittedName>
        <fullName evidence="1">Uncharacterized protein</fullName>
    </submittedName>
</protein>